<dbReference type="Pfam" id="PF13421">
    <property type="entry name" value="Band_7_1"/>
    <property type="match status" value="1"/>
</dbReference>
<protein>
    <recommendedName>
        <fullName evidence="1">SPFH domain-containing protein</fullName>
    </recommendedName>
</protein>
<sequence>MALNLFDVIRYEGEDTRNILAWRHPKTNIKIGATVIVNPGQCAVLFSNGRAVTTYDAGKHKIEGYDIQVVSGIKNFLSGGISSDSLFLWFVNMYDLQPIGWGTSSPIMVRDPESDIPVELKIHGNFIPRIVDLEAFILEFMPSHPDIITAPILQKRFRQTVSGLISSAISQVIYNHKIPILDIEMHSFDMSVALSAILSSHFSKYGISIEEFNIEALKVNQNSNGYREIFKFHKQILEAKSKQAGRDIEEYTYQEERQFDLLEEAAKNNDSAGNLMGAGVEIAMGLSLGAKFSNLVDQIEDRNSFDKDVNQHQTDLKGETGLAKFCSQCGTAFLEGANFCSNCGDER</sequence>
<dbReference type="InterPro" id="IPR033880">
    <property type="entry name" value="SPFH_YdjI"/>
</dbReference>
<accession>A0A081Q5V4</accession>
<evidence type="ECO:0000259" key="1">
    <source>
        <dbReference type="Pfam" id="PF13421"/>
    </source>
</evidence>
<dbReference type="Proteomes" id="UP000033415">
    <property type="component" value="Unassembled WGS sequence"/>
</dbReference>
<gene>
    <name evidence="2" type="ORF">TZ91_00456</name>
</gene>
<name>A0A081Q5V4_STRMT</name>
<evidence type="ECO:0000313" key="3">
    <source>
        <dbReference type="Proteomes" id="UP000033415"/>
    </source>
</evidence>
<reference evidence="2 3" key="1">
    <citation type="submission" date="2015-02" db="EMBL/GenBank/DDBJ databases">
        <title>Evolution of amylase-binding proteins of oral streptococcal species.</title>
        <authorList>
            <person name="Haase E.M."/>
        </authorList>
    </citation>
    <scope>NUCLEOTIDE SEQUENCE [LARGE SCALE GENOMIC DNA]</scope>
    <source>
        <strain evidence="2 3">SK137</strain>
    </source>
</reference>
<dbReference type="PANTHER" id="PTHR37826:SF2">
    <property type="entry name" value="ZINC-RIBBON DOMAIN-CONTAINING PROTEIN"/>
    <property type="match status" value="1"/>
</dbReference>
<dbReference type="PANTHER" id="PTHR37826">
    <property type="entry name" value="FLOTILLIN BAND_7_5 DOMAIN PROTEIN"/>
    <property type="match status" value="1"/>
</dbReference>
<comment type="caution">
    <text evidence="2">The sequence shown here is derived from an EMBL/GenBank/DDBJ whole genome shotgun (WGS) entry which is preliminary data.</text>
</comment>
<evidence type="ECO:0000313" key="2">
    <source>
        <dbReference type="EMBL" id="KJQ72855.1"/>
    </source>
</evidence>
<dbReference type="PATRIC" id="fig|28037.100.peg.775"/>
<dbReference type="AlphaFoldDB" id="A0A081Q5V4"/>
<dbReference type="EMBL" id="JYGQ01000001">
    <property type="protein sequence ID" value="KJQ72855.1"/>
    <property type="molecule type" value="Genomic_DNA"/>
</dbReference>
<dbReference type="RefSeq" id="WP_033686729.1">
    <property type="nucleotide sequence ID" value="NZ_JYGQ01000001.1"/>
</dbReference>
<dbReference type="CDD" id="cd03408">
    <property type="entry name" value="SPFH_like_u1"/>
    <property type="match status" value="1"/>
</dbReference>
<organism evidence="2 3">
    <name type="scientific">Streptococcus mitis</name>
    <dbReference type="NCBI Taxonomy" id="28037"/>
    <lineage>
        <taxon>Bacteria</taxon>
        <taxon>Bacillati</taxon>
        <taxon>Bacillota</taxon>
        <taxon>Bacilli</taxon>
        <taxon>Lactobacillales</taxon>
        <taxon>Streptococcaceae</taxon>
        <taxon>Streptococcus</taxon>
        <taxon>Streptococcus mitis group</taxon>
    </lineage>
</organism>
<proteinExistence type="predicted"/>
<feature type="domain" description="SPFH" evidence="1">
    <location>
        <begin position="22"/>
        <end position="220"/>
    </location>
</feature>